<protein>
    <submittedName>
        <fullName evidence="4">Uncharacterized protein DUF4349</fullName>
    </submittedName>
</protein>
<proteinExistence type="predicted"/>
<keyword evidence="2" id="KW-0472">Membrane</keyword>
<dbReference type="Proteomes" id="UP000245466">
    <property type="component" value="Unassembled WGS sequence"/>
</dbReference>
<feature type="domain" description="DUF4349" evidence="3">
    <location>
        <begin position="78"/>
        <end position="278"/>
    </location>
</feature>
<dbReference type="OrthoDB" id="5381491at2"/>
<accession>A0A2U1AZN9</accession>
<keyword evidence="1" id="KW-0175">Coiled coil</keyword>
<evidence type="ECO:0000256" key="1">
    <source>
        <dbReference type="SAM" id="Coils"/>
    </source>
</evidence>
<feature type="transmembrane region" description="Helical" evidence="2">
    <location>
        <begin position="256"/>
        <end position="280"/>
    </location>
</feature>
<dbReference type="Pfam" id="PF14257">
    <property type="entry name" value="DUF4349"/>
    <property type="match status" value="1"/>
</dbReference>
<gene>
    <name evidence="4" type="ORF">C8E01_104173</name>
</gene>
<dbReference type="EMBL" id="QEKI01000004">
    <property type="protein sequence ID" value="PVY41801.1"/>
    <property type="molecule type" value="Genomic_DNA"/>
</dbReference>
<dbReference type="AlphaFoldDB" id="A0A2U1AZN9"/>
<evidence type="ECO:0000256" key="2">
    <source>
        <dbReference type="SAM" id="Phobius"/>
    </source>
</evidence>
<evidence type="ECO:0000313" key="5">
    <source>
        <dbReference type="Proteomes" id="UP000245466"/>
    </source>
</evidence>
<evidence type="ECO:0000259" key="3">
    <source>
        <dbReference type="Pfam" id="PF14257"/>
    </source>
</evidence>
<organism evidence="4 5">
    <name type="scientific">Pontibacter virosus</name>
    <dbReference type="NCBI Taxonomy" id="1765052"/>
    <lineage>
        <taxon>Bacteria</taxon>
        <taxon>Pseudomonadati</taxon>
        <taxon>Bacteroidota</taxon>
        <taxon>Cytophagia</taxon>
        <taxon>Cytophagales</taxon>
        <taxon>Hymenobacteraceae</taxon>
        <taxon>Pontibacter</taxon>
    </lineage>
</organism>
<dbReference type="RefSeq" id="WP_116542847.1">
    <property type="nucleotide sequence ID" value="NZ_QEKI01000004.1"/>
</dbReference>
<keyword evidence="5" id="KW-1185">Reference proteome</keyword>
<reference evidence="4 5" key="1">
    <citation type="submission" date="2018-04" db="EMBL/GenBank/DDBJ databases">
        <title>Genomic Encyclopedia of Type Strains, Phase IV (KMG-IV): sequencing the most valuable type-strain genomes for metagenomic binning, comparative biology and taxonomic classification.</title>
        <authorList>
            <person name="Goeker M."/>
        </authorList>
    </citation>
    <scope>NUCLEOTIDE SEQUENCE [LARGE SCALE GENOMIC DNA]</scope>
    <source>
        <strain evidence="4 5">DSM 100231</strain>
    </source>
</reference>
<comment type="caution">
    <text evidence="4">The sequence shown here is derived from an EMBL/GenBank/DDBJ whole genome shotgun (WGS) entry which is preliminary data.</text>
</comment>
<keyword evidence="2" id="KW-1133">Transmembrane helix</keyword>
<dbReference type="InterPro" id="IPR025645">
    <property type="entry name" value="DUF4349"/>
</dbReference>
<keyword evidence="2" id="KW-0812">Transmembrane</keyword>
<sequence>MHRQFFHATALYPAFSHLHKSVKGHKKLFPSAIAGMVAIALLFSISGCQSQNEGADYEVAESMMLAPPPEAAAMELQRKLIKEGRVEYETNQIEATRQTVFAAVRKYKGYVSSDEEYKSPGRTSNTLVIRVPSDHFDNLLHEATNGVKKFDAREINVKDVTEEFLDIQARLKTKKELEGRFLQLLKQATTVTEVLEIEKQLAALRADIESIEGRLKYLESQVSLSILTMTFYENTPVYTEFSTEFKDGFRNGWNNLIWLFVFITNIWPFILLGLMLLIGLNAYRRKRQRNQAHPL</sequence>
<evidence type="ECO:0000313" key="4">
    <source>
        <dbReference type="EMBL" id="PVY41801.1"/>
    </source>
</evidence>
<feature type="coiled-coil region" evidence="1">
    <location>
        <begin position="194"/>
        <end position="221"/>
    </location>
</feature>
<name>A0A2U1AZN9_9BACT</name>